<gene>
    <name evidence="2" type="ORF">KME60_02185</name>
</gene>
<dbReference type="AlphaFoldDB" id="A0A951QKP0"/>
<reference evidence="2" key="1">
    <citation type="submission" date="2021-05" db="EMBL/GenBank/DDBJ databases">
        <authorList>
            <person name="Pietrasiak N."/>
            <person name="Ward R."/>
            <person name="Stajich J.E."/>
            <person name="Kurbessoian T."/>
        </authorList>
    </citation>
    <scope>NUCLEOTIDE SEQUENCE</scope>
    <source>
        <strain evidence="2">GSE-NOS-MK-12-04C</strain>
    </source>
</reference>
<dbReference type="EMBL" id="JAHHGZ010000002">
    <property type="protein sequence ID" value="MBW4666265.1"/>
    <property type="molecule type" value="Genomic_DNA"/>
</dbReference>
<proteinExistence type="predicted"/>
<dbReference type="Pfam" id="PF07862">
    <property type="entry name" value="Nif11"/>
    <property type="match status" value="1"/>
</dbReference>
<protein>
    <submittedName>
        <fullName evidence="2">Nif11-like leader peptide family natural product</fullName>
    </submittedName>
</protein>
<accession>A0A951QKP0</accession>
<sequence length="321" mass="38787">MPKESIQQFHEEFLKSEELKQKVRTITTYREMIKLGENYGYYFTEEDIAEANATYQDDQKVSLNNISINSDENSNQVYHYDFKCSDIANFDKIALEFEKLKIKPSTVDMNEFEKYFQNDDLNFTSISPSSLEFKSYYDDIIKSDMRKKALEPFPEYTKRSFHLINLDLHVEHQLYEDYFLSKFRIIQFLENLFDTEVKFSGSLWYPPNSYRLWHTNETQPGWRMYWIDFDAFESDKPEKSFFRYMNPQTKELVTLDEEPKIVRFFKVENNSDKLFWHCIANPTQFNRWSFGFLIPDNWMQKLLTRSEDNSKKVGNEWAYKN</sequence>
<feature type="domain" description="Nif11" evidence="1">
    <location>
        <begin position="1"/>
        <end position="47"/>
    </location>
</feature>
<evidence type="ECO:0000313" key="3">
    <source>
        <dbReference type="Proteomes" id="UP000729701"/>
    </source>
</evidence>
<dbReference type="Proteomes" id="UP000729701">
    <property type="component" value="Unassembled WGS sequence"/>
</dbReference>
<evidence type="ECO:0000313" key="2">
    <source>
        <dbReference type="EMBL" id="MBW4666265.1"/>
    </source>
</evidence>
<dbReference type="InterPro" id="IPR012903">
    <property type="entry name" value="Nif11"/>
</dbReference>
<reference evidence="2" key="2">
    <citation type="journal article" date="2022" name="Microbiol. Resour. Announc.">
        <title>Metagenome Sequencing to Explore Phylogenomics of Terrestrial Cyanobacteria.</title>
        <authorList>
            <person name="Ward R.D."/>
            <person name="Stajich J.E."/>
            <person name="Johansen J.R."/>
            <person name="Huntemann M."/>
            <person name="Clum A."/>
            <person name="Foster B."/>
            <person name="Foster B."/>
            <person name="Roux S."/>
            <person name="Palaniappan K."/>
            <person name="Varghese N."/>
            <person name="Mukherjee S."/>
            <person name="Reddy T.B.K."/>
            <person name="Daum C."/>
            <person name="Copeland A."/>
            <person name="Chen I.A."/>
            <person name="Ivanova N.N."/>
            <person name="Kyrpides N.C."/>
            <person name="Shapiro N."/>
            <person name="Eloe-Fadrosh E.A."/>
            <person name="Pietrasiak N."/>
        </authorList>
    </citation>
    <scope>NUCLEOTIDE SEQUENCE</scope>
    <source>
        <strain evidence="2">GSE-NOS-MK-12-04C</strain>
    </source>
</reference>
<name>A0A951QKP0_9CYAN</name>
<organism evidence="2 3">
    <name type="scientific">Cyanomargarita calcarea GSE-NOS-MK-12-04C</name>
    <dbReference type="NCBI Taxonomy" id="2839659"/>
    <lineage>
        <taxon>Bacteria</taxon>
        <taxon>Bacillati</taxon>
        <taxon>Cyanobacteriota</taxon>
        <taxon>Cyanophyceae</taxon>
        <taxon>Nostocales</taxon>
        <taxon>Cyanomargaritaceae</taxon>
        <taxon>Cyanomargarita</taxon>
    </lineage>
</organism>
<comment type="caution">
    <text evidence="2">The sequence shown here is derived from an EMBL/GenBank/DDBJ whole genome shotgun (WGS) entry which is preliminary data.</text>
</comment>
<evidence type="ECO:0000259" key="1">
    <source>
        <dbReference type="Pfam" id="PF07862"/>
    </source>
</evidence>